<dbReference type="FunFam" id="3.40.50.2000:FF:000071">
    <property type="entry name" value="Glycosyltransferase"/>
    <property type="match status" value="1"/>
</dbReference>
<dbReference type="EMBL" id="CM001741">
    <property type="protein sequence ID" value="KJB15104.1"/>
    <property type="molecule type" value="Genomic_DNA"/>
</dbReference>
<dbReference type="InterPro" id="IPR035595">
    <property type="entry name" value="UDP_glycos_trans_CS"/>
</dbReference>
<dbReference type="PANTHER" id="PTHR48047:SF182">
    <property type="entry name" value="GLYCOSYLTRANSFERASE"/>
    <property type="match status" value="1"/>
</dbReference>
<dbReference type="Gramene" id="KJB15104">
    <property type="protein sequence ID" value="KJB15104"/>
    <property type="gene ID" value="B456_002G160500"/>
</dbReference>
<name>A0A0D2Q7B6_GOSRA</name>
<accession>A0A0D2Q7B6</accession>
<protein>
    <recommendedName>
        <fullName evidence="5">Glycosyltransferase</fullName>
        <ecNumber evidence="5">2.4.1.-</ecNumber>
    </recommendedName>
</protein>
<evidence type="ECO:0000313" key="10">
    <source>
        <dbReference type="Proteomes" id="UP000593578"/>
    </source>
</evidence>
<dbReference type="OMA" id="NERFIVH"/>
<organism evidence="7 9">
    <name type="scientific">Gossypium raimondii</name>
    <name type="common">Peruvian cotton</name>
    <name type="synonym">Gossypium klotzschianum subsp. raimondii</name>
    <dbReference type="NCBI Taxonomy" id="29730"/>
    <lineage>
        <taxon>Eukaryota</taxon>
        <taxon>Viridiplantae</taxon>
        <taxon>Streptophyta</taxon>
        <taxon>Embryophyta</taxon>
        <taxon>Tracheophyta</taxon>
        <taxon>Spermatophyta</taxon>
        <taxon>Magnoliopsida</taxon>
        <taxon>eudicotyledons</taxon>
        <taxon>Gunneridae</taxon>
        <taxon>Pentapetalae</taxon>
        <taxon>rosids</taxon>
        <taxon>malvids</taxon>
        <taxon>Malvales</taxon>
        <taxon>Malvaceae</taxon>
        <taxon>Malvoideae</taxon>
        <taxon>Gossypium</taxon>
    </lineage>
</organism>
<reference evidence="8" key="3">
    <citation type="submission" date="2020-04" db="EMBL/GenBank/DDBJ databases">
        <authorList>
            <person name="Grover C.E."/>
            <person name="Arick M.A. II"/>
            <person name="Thrash A."/>
            <person name="Conover J.L."/>
            <person name="Sanders W.S."/>
            <person name="Peterson D.G."/>
            <person name="Scheffler J.A."/>
            <person name="Scheffler B.E."/>
            <person name="Wendel J.F."/>
        </authorList>
    </citation>
    <scope>NUCLEOTIDE SEQUENCE</scope>
    <source>
        <strain evidence="8">8</strain>
        <tissue evidence="8">Leaf</tissue>
    </source>
</reference>
<evidence type="ECO:0000313" key="8">
    <source>
        <dbReference type="EMBL" id="MBA0580832.1"/>
    </source>
</evidence>
<evidence type="ECO:0000256" key="3">
    <source>
        <dbReference type="ARBA" id="ARBA00022679"/>
    </source>
</evidence>
<dbReference type="GO" id="GO:0035251">
    <property type="term" value="F:UDP-glucosyltransferase activity"/>
    <property type="evidence" value="ECO:0007669"/>
    <property type="project" value="TreeGrafter"/>
</dbReference>
<keyword evidence="3 4" id="KW-0808">Transferase</keyword>
<evidence type="ECO:0000256" key="1">
    <source>
        <dbReference type="ARBA" id="ARBA00009995"/>
    </source>
</evidence>
<evidence type="ECO:0000256" key="5">
    <source>
        <dbReference type="RuleBase" id="RU362057"/>
    </source>
</evidence>
<proteinExistence type="inferred from homology"/>
<comment type="similarity">
    <text evidence="1 4">Belongs to the UDP-glycosyltransferase family.</text>
</comment>
<keyword evidence="2 4" id="KW-0328">Glycosyltransferase</keyword>
<dbReference type="OrthoDB" id="938929at2759"/>
<reference evidence="8 10" key="2">
    <citation type="journal article" date="2019" name="Genome Biol. Evol.">
        <title>Insights into the evolution of the New World diploid cottons (Gossypium, subgenus Houzingenia) based on genome sequencing.</title>
        <authorList>
            <person name="Grover C.E."/>
            <person name="Arick M.A. 2nd"/>
            <person name="Thrash A."/>
            <person name="Conover J.L."/>
            <person name="Sanders W.S."/>
            <person name="Peterson D.G."/>
            <person name="Frelichowski J.E."/>
            <person name="Scheffler J.A."/>
            <person name="Scheffler B.E."/>
            <person name="Wendel J.F."/>
        </authorList>
    </citation>
    <scope>NUCLEOTIDE SEQUENCE [LARGE SCALE GENOMIC DNA]</scope>
    <source>
        <strain evidence="8">8</strain>
        <tissue evidence="8">Leaf</tissue>
    </source>
</reference>
<dbReference type="FunFam" id="3.40.50.2000:FF:000047">
    <property type="entry name" value="Glycosyltransferase"/>
    <property type="match status" value="1"/>
</dbReference>
<evidence type="ECO:0000259" key="6">
    <source>
        <dbReference type="Pfam" id="PF26168"/>
    </source>
</evidence>
<dbReference type="Proteomes" id="UP000032304">
    <property type="component" value="Chromosome 2"/>
</dbReference>
<evidence type="ECO:0000313" key="7">
    <source>
        <dbReference type="EMBL" id="KJB15104.1"/>
    </source>
</evidence>
<reference evidence="7 9" key="1">
    <citation type="journal article" date="2012" name="Nature">
        <title>Repeated polyploidization of Gossypium genomes and the evolution of spinnable cotton fibres.</title>
        <authorList>
            <person name="Paterson A.H."/>
            <person name="Wendel J.F."/>
            <person name="Gundlach H."/>
            <person name="Guo H."/>
            <person name="Jenkins J."/>
            <person name="Jin D."/>
            <person name="Llewellyn D."/>
            <person name="Showmaker K.C."/>
            <person name="Shu S."/>
            <person name="Udall J."/>
            <person name="Yoo M.J."/>
            <person name="Byers R."/>
            <person name="Chen W."/>
            <person name="Doron-Faigenboim A."/>
            <person name="Duke M.V."/>
            <person name="Gong L."/>
            <person name="Grimwood J."/>
            <person name="Grover C."/>
            <person name="Grupp K."/>
            <person name="Hu G."/>
            <person name="Lee T.H."/>
            <person name="Li J."/>
            <person name="Lin L."/>
            <person name="Liu T."/>
            <person name="Marler B.S."/>
            <person name="Page J.T."/>
            <person name="Roberts A.W."/>
            <person name="Romanel E."/>
            <person name="Sanders W.S."/>
            <person name="Szadkowski E."/>
            <person name="Tan X."/>
            <person name="Tang H."/>
            <person name="Xu C."/>
            <person name="Wang J."/>
            <person name="Wang Z."/>
            <person name="Zhang D."/>
            <person name="Zhang L."/>
            <person name="Ashrafi H."/>
            <person name="Bedon F."/>
            <person name="Bowers J.E."/>
            <person name="Brubaker C.L."/>
            <person name="Chee P.W."/>
            <person name="Das S."/>
            <person name="Gingle A.R."/>
            <person name="Haigler C.H."/>
            <person name="Harker D."/>
            <person name="Hoffmann L.V."/>
            <person name="Hovav R."/>
            <person name="Jones D.C."/>
            <person name="Lemke C."/>
            <person name="Mansoor S."/>
            <person name="ur Rahman M."/>
            <person name="Rainville L.N."/>
            <person name="Rambani A."/>
            <person name="Reddy U.K."/>
            <person name="Rong J.K."/>
            <person name="Saranga Y."/>
            <person name="Scheffler B.E."/>
            <person name="Scheffler J.A."/>
            <person name="Stelly D.M."/>
            <person name="Triplett B.A."/>
            <person name="Van Deynze A."/>
            <person name="Vaslin M.F."/>
            <person name="Waghmare V.N."/>
            <person name="Walford S.A."/>
            <person name="Wright R.J."/>
            <person name="Zaki E.A."/>
            <person name="Zhang T."/>
            <person name="Dennis E.S."/>
            <person name="Mayer K.F."/>
            <person name="Peterson D.G."/>
            <person name="Rokhsar D.S."/>
            <person name="Wang X."/>
            <person name="Schmutz J."/>
        </authorList>
    </citation>
    <scope>NUCLEOTIDE SEQUENCE [LARGE SCALE GENOMIC DNA]</scope>
</reference>
<gene>
    <name evidence="7" type="ORF">B456_002G160500</name>
    <name evidence="8" type="ORF">Gorai_023033</name>
</gene>
<dbReference type="Proteomes" id="UP000593578">
    <property type="component" value="Unassembled WGS sequence"/>
</dbReference>
<dbReference type="EC" id="2.4.1.-" evidence="5"/>
<dbReference type="InterPro" id="IPR002213">
    <property type="entry name" value="UDP_glucos_trans"/>
</dbReference>
<dbReference type="PROSITE" id="PS00375">
    <property type="entry name" value="UDPGT"/>
    <property type="match status" value="1"/>
</dbReference>
<evidence type="ECO:0000256" key="2">
    <source>
        <dbReference type="ARBA" id="ARBA00022676"/>
    </source>
</evidence>
<dbReference type="InterPro" id="IPR058980">
    <property type="entry name" value="Glyco_transf_N"/>
</dbReference>
<evidence type="ECO:0000256" key="4">
    <source>
        <dbReference type="RuleBase" id="RU003718"/>
    </source>
</evidence>
<dbReference type="PANTHER" id="PTHR48047">
    <property type="entry name" value="GLYCOSYLTRANSFERASE"/>
    <property type="match status" value="1"/>
</dbReference>
<dbReference type="Pfam" id="PF00201">
    <property type="entry name" value="UDPGT"/>
    <property type="match status" value="1"/>
</dbReference>
<dbReference type="Gene3D" id="3.40.50.2000">
    <property type="entry name" value="Glycogen Phosphorylase B"/>
    <property type="match status" value="2"/>
</dbReference>
<dbReference type="CDD" id="cd03784">
    <property type="entry name" value="GT1_Gtf-like"/>
    <property type="match status" value="1"/>
</dbReference>
<evidence type="ECO:0000313" key="9">
    <source>
        <dbReference type="Proteomes" id="UP000032304"/>
    </source>
</evidence>
<feature type="domain" description="Glycosyltransferase N-terminal" evidence="6">
    <location>
        <begin position="10"/>
        <end position="250"/>
    </location>
</feature>
<dbReference type="SUPFAM" id="SSF53756">
    <property type="entry name" value="UDP-Glycosyltransferase/glycogen phosphorylase"/>
    <property type="match status" value="1"/>
</dbReference>
<dbReference type="Pfam" id="PF26168">
    <property type="entry name" value="Glyco_transf_N"/>
    <property type="match status" value="1"/>
</dbReference>
<dbReference type="eggNOG" id="KOG1192">
    <property type="taxonomic scope" value="Eukaryota"/>
</dbReference>
<dbReference type="EMBL" id="JABEZZ010000002">
    <property type="protein sequence ID" value="MBA0580832.1"/>
    <property type="molecule type" value="Genomic_DNA"/>
</dbReference>
<dbReference type="AlphaFoldDB" id="A0A0D2Q7B6"/>
<keyword evidence="9" id="KW-1185">Reference proteome</keyword>
<dbReference type="KEGG" id="gra:105785490"/>
<sequence length="493" mass="55055">MALNSSSQLHFVLIPFMCQGHLIPTIDIARLLADRGVMVTVITTTKNAARFSNSINGAIKSGLAIRVEQLPFPAAEVGLIEGCETVDNLPSMDLMSSFFAALSFLQQPVEKMFEELKPRPSCIIYDRNFTWVAEMASKYQIPRIWFDGKNCFSLLCSHSLTKSKVHEFVPQGETVLVPGLSDRIEFKIAQLPGNLNPGISLAMKEQSEKAKMAEEGANGVIINSFEELETEYFESFRKVSKQNVWCIGPVSLSNKNNFDKAQRGSEALTNENQCLEWLDSWPPSSVIYVCFGSLSRQTPTQLIEVGLALEASKRPFIWVIRRGYKKEEMEKWLKEDGYEDRIKGRGLLIRGWAPQVLILSHPSIGGFLTHCGWNSTLEGISAGVPMITWPLFSEQFVNEKLVVQILKIGVGVDVKAAVQMGEEEFGAVVKKDNIMKALESLMDEGDEGEDRRKRAKYLAEMATKAVEAGGSSYLNITLLVEYIKQHPTTITRN</sequence>